<evidence type="ECO:0000256" key="1">
    <source>
        <dbReference type="SAM" id="SignalP"/>
    </source>
</evidence>
<organism evidence="2">
    <name type="scientific">Chlamydomonas euryale</name>
    <dbReference type="NCBI Taxonomy" id="1486919"/>
    <lineage>
        <taxon>Eukaryota</taxon>
        <taxon>Viridiplantae</taxon>
        <taxon>Chlorophyta</taxon>
        <taxon>core chlorophytes</taxon>
        <taxon>Chlorophyceae</taxon>
        <taxon>CS clade</taxon>
        <taxon>Chlamydomonadales</taxon>
        <taxon>Chlamydomonadaceae</taxon>
        <taxon>Chlamydomonas</taxon>
    </lineage>
</organism>
<feature type="chain" id="PRO_5030674680" evidence="1">
    <location>
        <begin position="35"/>
        <end position="159"/>
    </location>
</feature>
<keyword evidence="1" id="KW-0732">Signal</keyword>
<name>A0A7R9Z1B0_9CHLO</name>
<accession>A0A7R9Z1B0</accession>
<proteinExistence type="predicted"/>
<feature type="signal peptide" evidence="1">
    <location>
        <begin position="1"/>
        <end position="34"/>
    </location>
</feature>
<reference evidence="2" key="1">
    <citation type="submission" date="2021-01" db="EMBL/GenBank/DDBJ databases">
        <authorList>
            <person name="Corre E."/>
            <person name="Pelletier E."/>
            <person name="Niang G."/>
            <person name="Scheremetjew M."/>
            <person name="Finn R."/>
            <person name="Kale V."/>
            <person name="Holt S."/>
            <person name="Cochrane G."/>
            <person name="Meng A."/>
            <person name="Brown T."/>
            <person name="Cohen L."/>
        </authorList>
    </citation>
    <scope>NUCLEOTIDE SEQUENCE</scope>
    <source>
        <strain evidence="2">CCMP219</strain>
    </source>
</reference>
<evidence type="ECO:0000313" key="2">
    <source>
        <dbReference type="EMBL" id="CAD8297828.1"/>
    </source>
</evidence>
<protein>
    <submittedName>
        <fullName evidence="2">Uncharacterized protein</fullName>
    </submittedName>
</protein>
<gene>
    <name evidence="2" type="ORF">CEUR00632_LOCUS14242</name>
</gene>
<sequence length="159" mass="17192">MASPTQLPLRLCSIVSLSLRQLLLLPPLPVHSIAAPSRPPLLPGRCRGRRTLCGASAVPRAWADSSPPQASVAARGRLSVAGRAWVSVSRARASVAAKAEVFQLLPGLGFQLLPRFGLQPLPEFGFLLLPGLGFQLLPRLKLQFNWLHLLPEFGLQMLP</sequence>
<dbReference type="AlphaFoldDB" id="A0A7R9Z1B0"/>
<dbReference type="EMBL" id="HBEC01030770">
    <property type="protein sequence ID" value="CAD8297828.1"/>
    <property type="molecule type" value="Transcribed_RNA"/>
</dbReference>